<dbReference type="Proteomes" id="UP000193560">
    <property type="component" value="Unassembled WGS sequence"/>
</dbReference>
<feature type="transmembrane region" description="Helical" evidence="2">
    <location>
        <begin position="167"/>
        <end position="187"/>
    </location>
</feature>
<reference evidence="3 4" key="1">
    <citation type="submission" date="2016-07" db="EMBL/GenBank/DDBJ databases">
        <title>Pervasive Adenine N6-methylation of Active Genes in Fungi.</title>
        <authorList>
            <consortium name="DOE Joint Genome Institute"/>
            <person name="Mondo S.J."/>
            <person name="Dannebaum R.O."/>
            <person name="Kuo R.C."/>
            <person name="Labutti K."/>
            <person name="Haridas S."/>
            <person name="Kuo A."/>
            <person name="Salamov A."/>
            <person name="Ahrendt S.R."/>
            <person name="Lipzen A."/>
            <person name="Sullivan W."/>
            <person name="Andreopoulos W.B."/>
            <person name="Clum A."/>
            <person name="Lindquist E."/>
            <person name="Daum C."/>
            <person name="Ramamoorthy G.K."/>
            <person name="Gryganskyi A."/>
            <person name="Culley D."/>
            <person name="Magnuson J.K."/>
            <person name="James T.Y."/>
            <person name="O'Malley M.A."/>
            <person name="Stajich J.E."/>
            <person name="Spatafora J.W."/>
            <person name="Visel A."/>
            <person name="Grigoriev I.V."/>
        </authorList>
    </citation>
    <scope>NUCLEOTIDE SEQUENCE [LARGE SCALE GENOMIC DNA]</scope>
    <source>
        <strain evidence="3 4">NRRL 1336</strain>
    </source>
</reference>
<dbReference type="OrthoDB" id="2281490at2759"/>
<dbReference type="AlphaFoldDB" id="A0A1X2I4F6"/>
<name>A0A1X2I4F6_9FUNG</name>
<accession>A0A1X2I4F6</accession>
<dbReference type="EMBL" id="MCGE01000028">
    <property type="protein sequence ID" value="ORZ09176.1"/>
    <property type="molecule type" value="Genomic_DNA"/>
</dbReference>
<feature type="compositionally biased region" description="Low complexity" evidence="1">
    <location>
        <begin position="295"/>
        <end position="317"/>
    </location>
</feature>
<evidence type="ECO:0000313" key="3">
    <source>
        <dbReference type="EMBL" id="ORZ09176.1"/>
    </source>
</evidence>
<feature type="region of interest" description="Disordered" evidence="1">
    <location>
        <begin position="213"/>
        <end position="261"/>
    </location>
</feature>
<protein>
    <submittedName>
        <fullName evidence="3">Uncharacterized protein</fullName>
    </submittedName>
</protein>
<feature type="region of interest" description="Disordered" evidence="1">
    <location>
        <begin position="420"/>
        <end position="558"/>
    </location>
</feature>
<keyword evidence="2" id="KW-0472">Membrane</keyword>
<gene>
    <name evidence="3" type="ORF">BCR42DRAFT_455108</name>
</gene>
<feature type="compositionally biased region" description="Basic residues" evidence="1">
    <location>
        <begin position="433"/>
        <end position="442"/>
    </location>
</feature>
<feature type="compositionally biased region" description="Low complexity" evidence="1">
    <location>
        <begin position="443"/>
        <end position="458"/>
    </location>
</feature>
<feature type="region of interest" description="Disordered" evidence="1">
    <location>
        <begin position="285"/>
        <end position="317"/>
    </location>
</feature>
<feature type="compositionally biased region" description="Basic and acidic residues" evidence="1">
    <location>
        <begin position="420"/>
        <end position="432"/>
    </location>
</feature>
<keyword evidence="2" id="KW-0812">Transmembrane</keyword>
<feature type="transmembrane region" description="Helical" evidence="2">
    <location>
        <begin position="96"/>
        <end position="119"/>
    </location>
</feature>
<keyword evidence="2" id="KW-1133">Transmembrane helix</keyword>
<feature type="transmembrane region" description="Helical" evidence="2">
    <location>
        <begin position="64"/>
        <end position="84"/>
    </location>
</feature>
<feature type="compositionally biased region" description="Low complexity" evidence="1">
    <location>
        <begin position="520"/>
        <end position="539"/>
    </location>
</feature>
<feature type="compositionally biased region" description="Low complexity" evidence="1">
    <location>
        <begin position="479"/>
        <end position="500"/>
    </location>
</feature>
<feature type="compositionally biased region" description="Basic and acidic residues" evidence="1">
    <location>
        <begin position="548"/>
        <end position="558"/>
    </location>
</feature>
<evidence type="ECO:0000256" key="2">
    <source>
        <dbReference type="SAM" id="Phobius"/>
    </source>
</evidence>
<proteinExistence type="predicted"/>
<comment type="caution">
    <text evidence="3">The sequence shown here is derived from an EMBL/GenBank/DDBJ whole genome shotgun (WGS) entry which is preliminary data.</text>
</comment>
<sequence>MPENKYCGLLSQMWGLSIKKRLGNLLASRKLALLSDLGASAALIALELSFLPQWVSSGVTMIDFYVYIAITGLIIVLSVIEFVLIKKRSLTGMYRVFLVLGAACSIQFIVGLVHIGLLYGRYQSNLLDKCMRRHPPNGFWWSFGYESMEDINKMYRSCEHDWVRFSLLRLFSCLVYGFLASLCLYFIQKYYYRLKRNVRSDLNKMVHSSWDEPISPIDENDKQDMEKQGFSIDRSSPAPNLPPPTVFYHSPSSSPISQKEREANEAIVFEKHAQRQKLYEEIAKRRRMGGGDATSRGGSFSSGKSSSSSSSNRSSARYSHVLNVHPFDAPVNPVTTAAAPGGGGVYGDTTRNIPSALPTYSDSIALGDNVVISPTDMNEQQQQGLLTNPDQDSNYRGWGSVAFDINKVQQANDRIDQQRRLNTDDAFEEARSRRSSKRHRKLSLVQHQQQQQQPQQHQFYSDDEPVSPLETTAEHWAQEHQLQPQQQQQEPYQQYQPQELDSNLEPMHDETTPLNPFDAPSTSPSHPFESSSSPSAPLNPFEPTADSPHQHHDNNPSS</sequence>
<keyword evidence="4" id="KW-1185">Reference proteome</keyword>
<evidence type="ECO:0000256" key="1">
    <source>
        <dbReference type="SAM" id="MobiDB-lite"/>
    </source>
</evidence>
<evidence type="ECO:0000313" key="4">
    <source>
        <dbReference type="Proteomes" id="UP000193560"/>
    </source>
</evidence>
<organism evidence="3 4">
    <name type="scientific">Absidia repens</name>
    <dbReference type="NCBI Taxonomy" id="90262"/>
    <lineage>
        <taxon>Eukaryota</taxon>
        <taxon>Fungi</taxon>
        <taxon>Fungi incertae sedis</taxon>
        <taxon>Mucoromycota</taxon>
        <taxon>Mucoromycotina</taxon>
        <taxon>Mucoromycetes</taxon>
        <taxon>Mucorales</taxon>
        <taxon>Cunninghamellaceae</taxon>
        <taxon>Absidia</taxon>
    </lineage>
</organism>